<reference evidence="1" key="1">
    <citation type="submission" date="2022-01" db="EMBL/GenBank/DDBJ databases">
        <authorList>
            <person name="Braso-Vives M."/>
        </authorList>
    </citation>
    <scope>NUCLEOTIDE SEQUENCE</scope>
</reference>
<name>A0A8J9YV98_BRALA</name>
<dbReference type="AlphaFoldDB" id="A0A8J9YV98"/>
<proteinExistence type="predicted"/>
<organism evidence="1 2">
    <name type="scientific">Branchiostoma lanceolatum</name>
    <name type="common">Common lancelet</name>
    <name type="synonym">Amphioxus lanceolatum</name>
    <dbReference type="NCBI Taxonomy" id="7740"/>
    <lineage>
        <taxon>Eukaryota</taxon>
        <taxon>Metazoa</taxon>
        <taxon>Chordata</taxon>
        <taxon>Cephalochordata</taxon>
        <taxon>Leptocardii</taxon>
        <taxon>Amphioxiformes</taxon>
        <taxon>Branchiostomatidae</taxon>
        <taxon>Branchiostoma</taxon>
    </lineage>
</organism>
<gene>
    <name evidence="1" type="primary">Hypp6632</name>
    <name evidence="1" type="ORF">BLAG_LOCUS5672</name>
</gene>
<evidence type="ECO:0000313" key="1">
    <source>
        <dbReference type="EMBL" id="CAH1242375.1"/>
    </source>
</evidence>
<dbReference type="EMBL" id="OV696697">
    <property type="protein sequence ID" value="CAH1242375.1"/>
    <property type="molecule type" value="Genomic_DNA"/>
</dbReference>
<evidence type="ECO:0000313" key="2">
    <source>
        <dbReference type="Proteomes" id="UP000838412"/>
    </source>
</evidence>
<dbReference type="Proteomes" id="UP000838412">
    <property type="component" value="Chromosome 12"/>
</dbReference>
<accession>A0A8J9YV98</accession>
<sequence>MGKHESKNKMRSAAKVKVKFIIGEEEADDGGGPRNEMLGIAIRQAYQPNLFIETEDAYVPSCGSTSIVQLGPAAILGGDQCFTHESWKATAPICSTLKAFISLVT</sequence>
<keyword evidence="2" id="KW-1185">Reference proteome</keyword>
<protein>
    <submittedName>
        <fullName evidence="1">Hypp6632 protein</fullName>
    </submittedName>
</protein>